<dbReference type="STRING" id="439228.SAMN06295920_101273"/>
<accession>A0A1T4ZVI0</accession>
<evidence type="ECO:0008006" key="4">
    <source>
        <dbReference type="Google" id="ProtNLM"/>
    </source>
</evidence>
<dbReference type="OrthoDB" id="9806326at2"/>
<name>A0A1T4ZVI0_9SPHN</name>
<evidence type="ECO:0000313" key="3">
    <source>
        <dbReference type="Proteomes" id="UP000189818"/>
    </source>
</evidence>
<dbReference type="InterPro" id="IPR047111">
    <property type="entry name" value="YbaP-like"/>
</dbReference>
<organism evidence="2 3">
    <name type="scientific">Rhizorhabdus histidinilytica</name>
    <dbReference type="NCBI Taxonomy" id="439228"/>
    <lineage>
        <taxon>Bacteria</taxon>
        <taxon>Pseudomonadati</taxon>
        <taxon>Pseudomonadota</taxon>
        <taxon>Alphaproteobacteria</taxon>
        <taxon>Sphingomonadales</taxon>
        <taxon>Sphingomonadaceae</taxon>
        <taxon>Rhizorhabdus</taxon>
    </lineage>
</organism>
<feature type="chain" id="PRO_5013273156" description="TraB/GumN family protein" evidence="1">
    <location>
        <begin position="23"/>
        <end position="307"/>
    </location>
</feature>
<dbReference type="Pfam" id="PF01963">
    <property type="entry name" value="TraB_PrgY_gumN"/>
    <property type="match status" value="1"/>
</dbReference>
<proteinExistence type="predicted"/>
<evidence type="ECO:0000256" key="1">
    <source>
        <dbReference type="SAM" id="SignalP"/>
    </source>
</evidence>
<protein>
    <recommendedName>
        <fullName evidence="4">TraB/GumN family protein</fullName>
    </recommendedName>
</protein>
<dbReference type="EMBL" id="FUYM01000001">
    <property type="protein sequence ID" value="SKB26615.1"/>
    <property type="molecule type" value="Genomic_DNA"/>
</dbReference>
<keyword evidence="1" id="KW-0732">Signal</keyword>
<feature type="signal peptide" evidence="1">
    <location>
        <begin position="1"/>
        <end position="22"/>
    </location>
</feature>
<gene>
    <name evidence="2" type="ORF">SAMN06295920_101273</name>
</gene>
<dbReference type="AlphaFoldDB" id="A0A1T4ZVI0"/>
<dbReference type="InterPro" id="IPR002816">
    <property type="entry name" value="TraB/PrgY/GumN_fam"/>
</dbReference>
<evidence type="ECO:0000313" key="2">
    <source>
        <dbReference type="EMBL" id="SKB26615.1"/>
    </source>
</evidence>
<reference evidence="3" key="1">
    <citation type="submission" date="2017-02" db="EMBL/GenBank/DDBJ databases">
        <authorList>
            <person name="Varghese N."/>
            <person name="Submissions S."/>
        </authorList>
    </citation>
    <scope>NUCLEOTIDE SEQUENCE [LARGE SCALE GENOMIC DNA]</scope>
    <source>
        <strain evidence="3">UM2</strain>
    </source>
</reference>
<dbReference type="RefSeq" id="WP_079646241.1">
    <property type="nucleotide sequence ID" value="NZ_FUYM01000001.1"/>
</dbReference>
<dbReference type="PANTHER" id="PTHR40590:SF1">
    <property type="entry name" value="CYTOPLASMIC PROTEIN"/>
    <property type="match status" value="1"/>
</dbReference>
<sequence length="307" mass="33444">MSLFRRALTALLALILAAPAAASPALWRFGDADTTIYLFGTIHALPPGYKWQDSRIEKAMASSDTLVIETLLDKDPQAIASLFPPPDPSLPPILERVPEKSRPAFAALLKKSGLDPAMLSRMPTWQASFMLMGAMMKDLGIQRDAGVENSLMPAFAPPPSPDAKDASPRKVEALETASEQLALFANLSEADQREMLASFADGHSDAKDDYAKLLAAWASGNEAAIAKAFADDKDLTPHLREILLRRRNANWAEWLKKRLATPGTVFVAVGAGHLAGPLSVQSMLAAEGITVERIWSERDRKQRPTRH</sequence>
<keyword evidence="3" id="KW-1185">Reference proteome</keyword>
<dbReference type="PANTHER" id="PTHR40590">
    <property type="entry name" value="CYTOPLASMIC PROTEIN-RELATED"/>
    <property type="match status" value="1"/>
</dbReference>
<dbReference type="Proteomes" id="UP000189818">
    <property type="component" value="Unassembled WGS sequence"/>
</dbReference>
<dbReference type="CDD" id="cd14789">
    <property type="entry name" value="Tiki"/>
    <property type="match status" value="1"/>
</dbReference>